<gene>
    <name evidence="3" type="ORF">AM506_02560</name>
</gene>
<keyword evidence="1" id="KW-0175">Coiled coil</keyword>
<dbReference type="eggNOG" id="COG4980">
    <property type="taxonomic scope" value="Bacteria"/>
</dbReference>
<evidence type="ECO:0000256" key="1">
    <source>
        <dbReference type="SAM" id="Coils"/>
    </source>
</evidence>
<dbReference type="Proteomes" id="UP000050398">
    <property type="component" value="Unassembled WGS sequence"/>
</dbReference>
<feature type="coiled-coil region" evidence="1">
    <location>
        <begin position="94"/>
        <end position="121"/>
    </location>
</feature>
<dbReference type="AlphaFoldDB" id="A0A0P6W775"/>
<dbReference type="PANTHER" id="PTHR35792">
    <property type="entry name" value="GENERAL STRESS PROTEIN"/>
    <property type="match status" value="1"/>
</dbReference>
<comment type="caution">
    <text evidence="3">The sequence shown here is derived from an EMBL/GenBank/DDBJ whole genome shotgun (WGS) entry which is preliminary data.</text>
</comment>
<keyword evidence="2" id="KW-1133">Transmembrane helix</keyword>
<name>A0A0P6W775_9BACI</name>
<keyword evidence="2" id="KW-0472">Membrane</keyword>
<dbReference type="EMBL" id="LIXZ01000001">
    <property type="protein sequence ID" value="KPL61526.1"/>
    <property type="molecule type" value="Genomic_DNA"/>
</dbReference>
<dbReference type="Pfam" id="PF12732">
    <property type="entry name" value="YtxH"/>
    <property type="match status" value="1"/>
</dbReference>
<evidence type="ECO:0000256" key="2">
    <source>
        <dbReference type="SAM" id="Phobius"/>
    </source>
</evidence>
<dbReference type="InterPro" id="IPR052928">
    <property type="entry name" value="Desiccation-related_membrane"/>
</dbReference>
<dbReference type="PANTHER" id="PTHR35792:SF3">
    <property type="entry name" value="IG HYPOTHETICAL 17707"/>
    <property type="match status" value="1"/>
</dbReference>
<sequence length="123" mass="13542">MNKKSLAYGLLIGGVVGGIASLLTSPSSGKEIRAQIKDKKDDWTAVIEEMKGHIGELKESIGTLSQEGKETVLQLSKDLQASFKQWQASTEPNNQRLQEEIQSIQRTIEELEKSINSANTTNQ</sequence>
<proteinExistence type="predicted"/>
<feature type="transmembrane region" description="Helical" evidence="2">
    <location>
        <begin position="6"/>
        <end position="23"/>
    </location>
</feature>
<dbReference type="OrthoDB" id="2989636at2"/>
<reference evidence="3 4" key="1">
    <citation type="submission" date="2015-08" db="EMBL/GenBank/DDBJ databases">
        <title>Draft Genome Sequence of Bacillus vietnamensis UCD-SED5.</title>
        <authorList>
            <person name="Lee R.D."/>
            <person name="Jospin G."/>
            <person name="Lang J.M."/>
            <person name="Coil D.A."/>
            <person name="Eisen J.A."/>
        </authorList>
    </citation>
    <scope>NUCLEOTIDE SEQUENCE [LARGE SCALE GENOMIC DNA]</scope>
    <source>
        <strain evidence="3 4">UCD-SED5</strain>
    </source>
</reference>
<keyword evidence="2" id="KW-0812">Transmembrane</keyword>
<accession>A0A0P6W775</accession>
<evidence type="ECO:0000313" key="3">
    <source>
        <dbReference type="EMBL" id="KPL61526.1"/>
    </source>
</evidence>
<protein>
    <recommendedName>
        <fullName evidence="5">Gas vesicle protein</fullName>
    </recommendedName>
</protein>
<dbReference type="InterPro" id="IPR024623">
    <property type="entry name" value="YtxH"/>
</dbReference>
<dbReference type="RefSeq" id="WP_060670480.1">
    <property type="nucleotide sequence ID" value="NZ_JBCNGU010000008.1"/>
</dbReference>
<dbReference type="Gene3D" id="1.20.1170.10">
    <property type="match status" value="1"/>
</dbReference>
<evidence type="ECO:0008006" key="5">
    <source>
        <dbReference type="Google" id="ProtNLM"/>
    </source>
</evidence>
<organism evidence="3 4">
    <name type="scientific">Rossellomorea vietnamensis</name>
    <dbReference type="NCBI Taxonomy" id="218284"/>
    <lineage>
        <taxon>Bacteria</taxon>
        <taxon>Bacillati</taxon>
        <taxon>Bacillota</taxon>
        <taxon>Bacilli</taxon>
        <taxon>Bacillales</taxon>
        <taxon>Bacillaceae</taxon>
        <taxon>Rossellomorea</taxon>
    </lineage>
</organism>
<evidence type="ECO:0000313" key="4">
    <source>
        <dbReference type="Proteomes" id="UP000050398"/>
    </source>
</evidence>
<dbReference type="PATRIC" id="fig|218284.4.peg.541"/>